<evidence type="ECO:0000256" key="1">
    <source>
        <dbReference type="SAM" id="MobiDB-lite"/>
    </source>
</evidence>
<proteinExistence type="predicted"/>
<dbReference type="EMBL" id="CP051140">
    <property type="protein sequence ID" value="QIW97358.1"/>
    <property type="molecule type" value="Genomic_DNA"/>
</dbReference>
<dbReference type="AlphaFoldDB" id="A0A6H0XRV5"/>
<evidence type="ECO:0000313" key="2">
    <source>
        <dbReference type="EMBL" id="QIW97358.1"/>
    </source>
</evidence>
<keyword evidence="3" id="KW-1185">Reference proteome</keyword>
<evidence type="ECO:0000313" key="3">
    <source>
        <dbReference type="Proteomes" id="UP000503462"/>
    </source>
</evidence>
<accession>A0A6H0XRV5</accession>
<dbReference type="PANTHER" id="PTHR42087">
    <property type="entry name" value="ILP IS AN APOPTOSIS INHIBITOR"/>
    <property type="match status" value="1"/>
</dbReference>
<reference evidence="2 3" key="1">
    <citation type="journal article" date="2016" name="Sci. Rep.">
        <title>Peltaster fructicola genome reveals evolution from an invasive phytopathogen to an ectophytic parasite.</title>
        <authorList>
            <person name="Xu C."/>
            <person name="Chen H."/>
            <person name="Gleason M.L."/>
            <person name="Xu J.R."/>
            <person name="Liu H."/>
            <person name="Zhang R."/>
            <person name="Sun G."/>
        </authorList>
    </citation>
    <scope>NUCLEOTIDE SEQUENCE [LARGE SCALE GENOMIC DNA]</scope>
    <source>
        <strain evidence="2 3">LNHT1506</strain>
    </source>
</reference>
<gene>
    <name evidence="2" type="ORF">AMS68_002876</name>
</gene>
<sequence>MMGSIYQASFPGRRHPKPSYAWASASSIRVPFMDGAAEQPSHQAALTDDSSFDILEWHPAYQNCQRYFLDHAQYEGGTQAVCSLINIRLPFQWLTTPITTSAITSPPPSTAGPTFMFDGFPRPGSSVNSPTHTRTFNREPAAHVSLIPYIRRLVITGFDKPAILHGFFGDDYIKGVLPHLDCERRNYLFAAKAGGWQSCKQLYDTGSGGGGDETVPFMKPLDQARMEELTAAEKAWSQWLAMEDWMVGPRAPRDGAQPHGRARSDHHNGAPDTVNGAHHAY</sequence>
<protein>
    <submittedName>
        <fullName evidence="2">Uncharacterized protein</fullName>
    </submittedName>
</protein>
<dbReference type="InterPro" id="IPR053267">
    <property type="entry name" value="Verrucosidin_biosynth-assoc"/>
</dbReference>
<feature type="region of interest" description="Disordered" evidence="1">
    <location>
        <begin position="248"/>
        <end position="281"/>
    </location>
</feature>
<dbReference type="PANTHER" id="PTHR42087:SF1">
    <property type="entry name" value="ILP IS AN APOPTOSIS INHIBITOR"/>
    <property type="match status" value="1"/>
</dbReference>
<dbReference type="Proteomes" id="UP000503462">
    <property type="component" value="Chromosome 2"/>
</dbReference>
<name>A0A6H0XRV5_9PEZI</name>
<organism evidence="2 3">
    <name type="scientific">Peltaster fructicola</name>
    <dbReference type="NCBI Taxonomy" id="286661"/>
    <lineage>
        <taxon>Eukaryota</taxon>
        <taxon>Fungi</taxon>
        <taxon>Dikarya</taxon>
        <taxon>Ascomycota</taxon>
        <taxon>Pezizomycotina</taxon>
        <taxon>Dothideomycetes</taxon>
        <taxon>Dothideomycetes incertae sedis</taxon>
        <taxon>Peltaster</taxon>
    </lineage>
</organism>
<dbReference type="OrthoDB" id="5335812at2759"/>